<dbReference type="GO" id="GO:0009535">
    <property type="term" value="C:chloroplast thylakoid membrane"/>
    <property type="evidence" value="ECO:0007669"/>
    <property type="project" value="UniProtKB-SubCell"/>
</dbReference>
<dbReference type="Pfam" id="PF00344">
    <property type="entry name" value="SecY"/>
    <property type="match status" value="1"/>
</dbReference>
<dbReference type="Proteomes" id="UP000541444">
    <property type="component" value="Unassembled WGS sequence"/>
</dbReference>
<keyword evidence="3" id="KW-1133">Transmembrane helix</keyword>
<organism evidence="5 6">
    <name type="scientific">Kingdonia uniflora</name>
    <dbReference type="NCBI Taxonomy" id="39325"/>
    <lineage>
        <taxon>Eukaryota</taxon>
        <taxon>Viridiplantae</taxon>
        <taxon>Streptophyta</taxon>
        <taxon>Embryophyta</taxon>
        <taxon>Tracheophyta</taxon>
        <taxon>Spermatophyta</taxon>
        <taxon>Magnoliopsida</taxon>
        <taxon>Ranunculales</taxon>
        <taxon>Circaeasteraceae</taxon>
        <taxon>Kingdonia</taxon>
    </lineage>
</organism>
<protein>
    <submittedName>
        <fullName evidence="5">Uncharacterized protein</fullName>
    </submittedName>
</protein>
<reference evidence="5 6" key="1">
    <citation type="journal article" date="2020" name="IScience">
        <title>Genome Sequencing of the Endangered Kingdonia uniflora (Circaeasteraceae, Ranunculales) Reveals Potential Mechanisms of Evolutionary Specialization.</title>
        <authorList>
            <person name="Sun Y."/>
            <person name="Deng T."/>
            <person name="Zhang A."/>
            <person name="Moore M.J."/>
            <person name="Landis J.B."/>
            <person name="Lin N."/>
            <person name="Zhang H."/>
            <person name="Zhang X."/>
            <person name="Huang J."/>
            <person name="Zhang X."/>
            <person name="Sun H."/>
            <person name="Wang H."/>
        </authorList>
    </citation>
    <scope>NUCLEOTIDE SEQUENCE [LARGE SCALE GENOMIC DNA]</scope>
    <source>
        <strain evidence="5">TB1705</strain>
        <tissue evidence="5">Leaf</tissue>
    </source>
</reference>
<dbReference type="GO" id="GO:0015031">
    <property type="term" value="P:protein transport"/>
    <property type="evidence" value="ECO:0007669"/>
    <property type="project" value="InterPro"/>
</dbReference>
<feature type="transmembrane region" description="Helical" evidence="3">
    <location>
        <begin position="90"/>
        <end position="115"/>
    </location>
</feature>
<feature type="chain" id="PRO_5029491358" evidence="4">
    <location>
        <begin position="21"/>
        <end position="232"/>
    </location>
</feature>
<dbReference type="PRINTS" id="PR00303">
    <property type="entry name" value="SECYTRNLCASE"/>
</dbReference>
<proteinExistence type="inferred from homology"/>
<dbReference type="Gene3D" id="1.10.3370.10">
    <property type="entry name" value="SecY subunit domain"/>
    <property type="match status" value="1"/>
</dbReference>
<evidence type="ECO:0000256" key="2">
    <source>
        <dbReference type="RuleBase" id="RU004349"/>
    </source>
</evidence>
<feature type="non-terminal residue" evidence="5">
    <location>
        <position position="1"/>
    </location>
</feature>
<keyword evidence="6" id="KW-1185">Reference proteome</keyword>
<evidence type="ECO:0000313" key="6">
    <source>
        <dbReference type="Proteomes" id="UP000541444"/>
    </source>
</evidence>
<evidence type="ECO:0000256" key="3">
    <source>
        <dbReference type="SAM" id="Phobius"/>
    </source>
</evidence>
<dbReference type="InterPro" id="IPR023201">
    <property type="entry name" value="SecY_dom_sf"/>
</dbReference>
<dbReference type="InterPro" id="IPR002208">
    <property type="entry name" value="SecY/SEC61-alpha"/>
</dbReference>
<dbReference type="AlphaFoldDB" id="A0A7J7M2R5"/>
<keyword evidence="4" id="KW-0732">Signal</keyword>
<dbReference type="OrthoDB" id="1903502at2759"/>
<feature type="transmembrane region" description="Helical" evidence="3">
    <location>
        <begin position="206"/>
        <end position="231"/>
    </location>
</feature>
<comment type="similarity">
    <text evidence="2">Belongs to the SecY/SEC61-alpha family.</text>
</comment>
<dbReference type="SUPFAM" id="SSF103491">
    <property type="entry name" value="Preprotein translocase SecY subunit"/>
    <property type="match status" value="1"/>
</dbReference>
<evidence type="ECO:0000256" key="1">
    <source>
        <dbReference type="ARBA" id="ARBA00004454"/>
    </source>
</evidence>
<dbReference type="EMBL" id="JACGCM010001802">
    <property type="protein sequence ID" value="KAF6149120.1"/>
    <property type="molecule type" value="Genomic_DNA"/>
</dbReference>
<dbReference type="PANTHER" id="PTHR10906">
    <property type="entry name" value="SECY/SEC61-ALPHA FAMILY MEMBER"/>
    <property type="match status" value="1"/>
</dbReference>
<comment type="subcellular location">
    <subcellularLocation>
        <location evidence="1">Plastid</location>
        <location evidence="1">Chloroplast thylakoid membrane</location>
        <topology evidence="1">Multi-pass membrane protein</topology>
    </subcellularLocation>
</comment>
<keyword evidence="3" id="KW-0812">Transmembrane</keyword>
<gene>
    <name evidence="5" type="ORF">GIB67_000898</name>
</gene>
<evidence type="ECO:0000313" key="5">
    <source>
        <dbReference type="EMBL" id="KAF6149120.1"/>
    </source>
</evidence>
<accession>A0A7J7M2R5</accession>
<name>A0A7J7M2R5_9MAGN</name>
<comment type="caution">
    <text evidence="5">The sequence shown here is derived from an EMBL/GenBank/DDBJ whole genome shotgun (WGS) entry which is preliminary data.</text>
</comment>
<evidence type="ECO:0000256" key="4">
    <source>
        <dbReference type="SAM" id="SignalP"/>
    </source>
</evidence>
<keyword evidence="3" id="KW-0472">Membrane</keyword>
<feature type="signal peptide" evidence="4">
    <location>
        <begin position="1"/>
        <end position="20"/>
    </location>
</feature>
<sequence length="232" mass="25986">MASQKLVVLKVSSLFWSVAAMPRNIRATFFSEKLEELGDFTGELKLSFFQLGISPQIAASILMQVLCHVVPSLVKLRKEGLDGHEKIKSYIWWISLGFAILESVIVSCFSLSYSIYAASHRHEELCPYPHSSLITSPIPPLTLLRVPSQKQVGEQATCIGEKHVMVTTLLLVCGAMTMTWICDQISESGFGKLLCLLGKCIYPMRFLALLYSLCFLCRTCGWIIIFICSFVY</sequence>